<dbReference type="AlphaFoldDB" id="A0A183UGK1"/>
<accession>A0A183UGK1</accession>
<keyword evidence="1" id="KW-1133">Transmembrane helix</keyword>
<reference evidence="2 3" key="2">
    <citation type="submission" date="2018-11" db="EMBL/GenBank/DDBJ databases">
        <authorList>
            <consortium name="Pathogen Informatics"/>
        </authorList>
    </citation>
    <scope>NUCLEOTIDE SEQUENCE [LARGE SCALE GENOMIC DNA]</scope>
</reference>
<dbReference type="Proteomes" id="UP000050794">
    <property type="component" value="Unassembled WGS sequence"/>
</dbReference>
<keyword evidence="3" id="KW-1185">Reference proteome</keyword>
<dbReference type="WBParaSite" id="TCNE_0000762101-mRNA-1">
    <property type="protein sequence ID" value="TCNE_0000762101-mRNA-1"/>
    <property type="gene ID" value="TCNE_0000762101"/>
</dbReference>
<protein>
    <submittedName>
        <fullName evidence="4">Glycoprotein</fullName>
    </submittedName>
</protein>
<proteinExistence type="predicted"/>
<keyword evidence="1" id="KW-0812">Transmembrane</keyword>
<name>A0A183UGK1_TOXCA</name>
<keyword evidence="1" id="KW-0472">Membrane</keyword>
<evidence type="ECO:0000313" key="3">
    <source>
        <dbReference type="Proteomes" id="UP000050794"/>
    </source>
</evidence>
<dbReference type="EMBL" id="UYWY01019720">
    <property type="protein sequence ID" value="VDM38942.1"/>
    <property type="molecule type" value="Genomic_DNA"/>
</dbReference>
<evidence type="ECO:0000256" key="1">
    <source>
        <dbReference type="SAM" id="Phobius"/>
    </source>
</evidence>
<sequence length="297" mass="33558">MALPTAKESSHTPSLVRAPSKRLLRYVIRLAPCIFIMITQVLSMTFFIATIILLTAEYSMYRRQIDYLVRNHQKMKETKGQFAEISQFWRCSYDAPVNVSAYNYRMCEYATTHTEKPVAFSIENSWTNGCPKRLNAVPCQSYQDKALVGKDKLASYQHPSPSGCARLYGAMMPYTLSTITNTTLVSRIPADKLAYLKDATILASDLYIKCPRCRISRARPTALAASIRLPIHEYGQGLGLPRRCGIDPPYGLANSSNEAKVYCKSNDAQMRFLIIEEGWGRINLRRMENTVVNDGDL</sequence>
<organism evidence="3 4">
    <name type="scientific">Toxocara canis</name>
    <name type="common">Canine roundworm</name>
    <dbReference type="NCBI Taxonomy" id="6265"/>
    <lineage>
        <taxon>Eukaryota</taxon>
        <taxon>Metazoa</taxon>
        <taxon>Ecdysozoa</taxon>
        <taxon>Nematoda</taxon>
        <taxon>Chromadorea</taxon>
        <taxon>Rhabditida</taxon>
        <taxon>Spirurina</taxon>
        <taxon>Ascaridomorpha</taxon>
        <taxon>Ascaridoidea</taxon>
        <taxon>Toxocaridae</taxon>
        <taxon>Toxocara</taxon>
    </lineage>
</organism>
<evidence type="ECO:0000313" key="2">
    <source>
        <dbReference type="EMBL" id="VDM38942.1"/>
    </source>
</evidence>
<evidence type="ECO:0000313" key="4">
    <source>
        <dbReference type="WBParaSite" id="TCNE_0000762101-mRNA-1"/>
    </source>
</evidence>
<feature type="transmembrane region" description="Helical" evidence="1">
    <location>
        <begin position="26"/>
        <end position="54"/>
    </location>
</feature>
<reference evidence="4" key="1">
    <citation type="submission" date="2016-06" db="UniProtKB">
        <authorList>
            <consortium name="WormBaseParasite"/>
        </authorList>
    </citation>
    <scope>IDENTIFICATION</scope>
</reference>
<gene>
    <name evidence="2" type="ORF">TCNE_LOCUS7621</name>
</gene>